<dbReference type="PROSITE" id="PS51832">
    <property type="entry name" value="HD_GYP"/>
    <property type="match status" value="1"/>
</dbReference>
<protein>
    <submittedName>
        <fullName evidence="2">HD-GYP domain-containing protein</fullName>
    </submittedName>
</protein>
<evidence type="ECO:0000313" key="3">
    <source>
        <dbReference type="Proteomes" id="UP000609346"/>
    </source>
</evidence>
<name>A0ABR8MNR1_9BACL</name>
<dbReference type="EMBL" id="JACXZA010000001">
    <property type="protein sequence ID" value="MBD3917651.1"/>
    <property type="molecule type" value="Genomic_DNA"/>
</dbReference>
<dbReference type="SMART" id="SM00471">
    <property type="entry name" value="HDc"/>
    <property type="match status" value="1"/>
</dbReference>
<dbReference type="InterPro" id="IPR003607">
    <property type="entry name" value="HD/PDEase_dom"/>
</dbReference>
<dbReference type="RefSeq" id="WP_191201929.1">
    <property type="nucleotide sequence ID" value="NZ_JACXZA010000001.1"/>
</dbReference>
<keyword evidence="3" id="KW-1185">Reference proteome</keyword>
<comment type="caution">
    <text evidence="2">The sequence shown here is derived from an EMBL/GenBank/DDBJ whole genome shotgun (WGS) entry which is preliminary data.</text>
</comment>
<dbReference type="Proteomes" id="UP000609346">
    <property type="component" value="Unassembled WGS sequence"/>
</dbReference>
<dbReference type="Gene3D" id="1.10.3210.10">
    <property type="entry name" value="Hypothetical protein af1432"/>
    <property type="match status" value="1"/>
</dbReference>
<dbReference type="SUPFAM" id="SSF109604">
    <property type="entry name" value="HD-domain/PDEase-like"/>
    <property type="match status" value="1"/>
</dbReference>
<evidence type="ECO:0000259" key="1">
    <source>
        <dbReference type="PROSITE" id="PS51832"/>
    </source>
</evidence>
<feature type="domain" description="HD-GYP" evidence="1">
    <location>
        <begin position="121"/>
        <end position="316"/>
    </location>
</feature>
<dbReference type="CDD" id="cd00077">
    <property type="entry name" value="HDc"/>
    <property type="match status" value="1"/>
</dbReference>
<dbReference type="PANTHER" id="PTHR43155:SF2">
    <property type="entry name" value="CYCLIC DI-GMP PHOSPHODIESTERASE PA4108"/>
    <property type="match status" value="1"/>
</dbReference>
<sequence>MRVHVTDLRDGDFLLRDTFNNFGLHVLSKGTTLRNKEISMLFQHQIDYVDIEMRSFDQPVHPVAEGSTRTIESSVSPKWMPTVKPIYEDTIKGFKTLFEKAVNEGVIEEQAVKNTFQPLVDNFRMERDVVSMLLLLNTKDDYTYQHSVQVGMLSFYLASWLGYSQEESVEIGQAGFLHDIGKCRIDTAILNKPGKLTDEEFAEIKRHPQYGHDIIQNSMDNEIAAIVAAQHHERSDGSGYPLGLKDEQIHPIAKIVSVVDVYSAMISMRVYREKRDLLQVLREIYRMSFNELDAKTAHTFIKHMIPNFIGKRATLDNGKTGIIVMTHPTEFFRPLIQIDNEFVDLTLIRDVDVTEIVL</sequence>
<dbReference type="PANTHER" id="PTHR43155">
    <property type="entry name" value="CYCLIC DI-GMP PHOSPHODIESTERASE PA4108-RELATED"/>
    <property type="match status" value="1"/>
</dbReference>
<gene>
    <name evidence="2" type="ORF">H8B09_02720</name>
</gene>
<reference evidence="2 3" key="1">
    <citation type="submission" date="2020-09" db="EMBL/GenBank/DDBJ databases">
        <title>Paenibacillus sp. strain PR3 16S rRNA gene Genome sequencing and assembly.</title>
        <authorList>
            <person name="Kim J."/>
        </authorList>
    </citation>
    <scope>NUCLEOTIDE SEQUENCE [LARGE SCALE GENOMIC DNA]</scope>
    <source>
        <strain evidence="2 3">PR3</strain>
    </source>
</reference>
<proteinExistence type="predicted"/>
<dbReference type="Pfam" id="PF13487">
    <property type="entry name" value="HD_5"/>
    <property type="match status" value="1"/>
</dbReference>
<dbReference type="InterPro" id="IPR037522">
    <property type="entry name" value="HD_GYP_dom"/>
</dbReference>
<organism evidence="2 3">
    <name type="scientific">Paenibacillus terricola</name>
    <dbReference type="NCBI Taxonomy" id="2763503"/>
    <lineage>
        <taxon>Bacteria</taxon>
        <taxon>Bacillati</taxon>
        <taxon>Bacillota</taxon>
        <taxon>Bacilli</taxon>
        <taxon>Bacillales</taxon>
        <taxon>Paenibacillaceae</taxon>
        <taxon>Paenibacillus</taxon>
    </lineage>
</organism>
<accession>A0ABR8MNR1</accession>
<evidence type="ECO:0000313" key="2">
    <source>
        <dbReference type="EMBL" id="MBD3917651.1"/>
    </source>
</evidence>